<evidence type="ECO:0000256" key="5">
    <source>
        <dbReference type="HAMAP-Rule" id="MF_01825"/>
    </source>
</evidence>
<evidence type="ECO:0000256" key="2">
    <source>
        <dbReference type="ARBA" id="ARBA00023002"/>
    </source>
</evidence>
<dbReference type="InterPro" id="IPR036291">
    <property type="entry name" value="NAD(P)-bd_dom_sf"/>
</dbReference>
<dbReference type="GO" id="GO:0051287">
    <property type="term" value="F:NAD binding"/>
    <property type="evidence" value="ECO:0007669"/>
    <property type="project" value="InterPro"/>
</dbReference>
<keyword evidence="10" id="KW-1185">Reference proteome</keyword>
<evidence type="ECO:0000313" key="10">
    <source>
        <dbReference type="Proteomes" id="UP000190683"/>
    </source>
</evidence>
<proteinExistence type="inferred from homology"/>
<dbReference type="GO" id="GO:0046983">
    <property type="term" value="F:protein dimerization activity"/>
    <property type="evidence" value="ECO:0007669"/>
    <property type="project" value="InterPro"/>
</dbReference>
<evidence type="ECO:0000259" key="6">
    <source>
        <dbReference type="Pfam" id="PF00389"/>
    </source>
</evidence>
<feature type="active site" description="Proton donor" evidence="5">
    <location>
        <position position="255"/>
    </location>
</feature>
<gene>
    <name evidence="5" type="primary">pdxB</name>
    <name evidence="9" type="ORF">B0681_06105</name>
</gene>
<comment type="subunit">
    <text evidence="5">Homodimer.</text>
</comment>
<dbReference type="EMBL" id="MUYV01000006">
    <property type="protein sequence ID" value="OOS25022.1"/>
    <property type="molecule type" value="Genomic_DNA"/>
</dbReference>
<dbReference type="InterPro" id="IPR029752">
    <property type="entry name" value="D-isomer_DH_CS1"/>
</dbReference>
<protein>
    <recommendedName>
        <fullName evidence="5">Erythronate-4-phosphate dehydrogenase</fullName>
        <ecNumber evidence="5">1.1.1.290</ecNumber>
    </recommendedName>
</protein>
<feature type="domain" description="D-isomer specific 2-hydroxyacid dehydrogenase NAD-binding" evidence="7">
    <location>
        <begin position="117"/>
        <end position="257"/>
    </location>
</feature>
<keyword evidence="2 5" id="KW-0560">Oxidoreductase</keyword>
<dbReference type="Gene3D" id="3.30.1370.170">
    <property type="match status" value="1"/>
</dbReference>
<comment type="pathway">
    <text evidence="5">Cofactor biosynthesis; pyridoxine 5'-phosphate biosynthesis; pyridoxine 5'-phosphate from D-erythrose 4-phosphate: step 2/5.</text>
</comment>
<comment type="similarity">
    <text evidence="5">Belongs to the D-isomer specific 2-hydroxyacid dehydrogenase family. PdxB subfamily.</text>
</comment>
<feature type="active site" evidence="5">
    <location>
        <position position="210"/>
    </location>
</feature>
<feature type="domain" description="D-isomer specific 2-hydroxyacid dehydrogenase catalytic" evidence="6">
    <location>
        <begin position="8"/>
        <end position="277"/>
    </location>
</feature>
<dbReference type="Proteomes" id="UP000190683">
    <property type="component" value="Unassembled WGS sequence"/>
</dbReference>
<dbReference type="SUPFAM" id="SSF52283">
    <property type="entry name" value="Formate/glycerate dehydrogenase catalytic domain-like"/>
    <property type="match status" value="1"/>
</dbReference>
<evidence type="ECO:0000259" key="8">
    <source>
        <dbReference type="Pfam" id="PF11890"/>
    </source>
</evidence>
<dbReference type="PANTHER" id="PTHR43761:SF1">
    <property type="entry name" value="D-ISOMER SPECIFIC 2-HYDROXYACID DEHYDROGENASE CATALYTIC DOMAIN-CONTAINING PROTEIN-RELATED"/>
    <property type="match status" value="1"/>
</dbReference>
<name>A0A1T0CRR1_9GAMM</name>
<evidence type="ECO:0000313" key="9">
    <source>
        <dbReference type="EMBL" id="OOS25022.1"/>
    </source>
</evidence>
<dbReference type="SUPFAM" id="SSF51735">
    <property type="entry name" value="NAD(P)-binding Rossmann-fold domains"/>
    <property type="match status" value="1"/>
</dbReference>
<keyword evidence="3 5" id="KW-0520">NAD</keyword>
<dbReference type="EC" id="1.1.1.290" evidence="5"/>
<dbReference type="Pfam" id="PF11890">
    <property type="entry name" value="DUF3410"/>
    <property type="match status" value="1"/>
</dbReference>
<evidence type="ECO:0000256" key="3">
    <source>
        <dbReference type="ARBA" id="ARBA00023027"/>
    </source>
</evidence>
<dbReference type="RefSeq" id="WP_078317859.1">
    <property type="nucleotide sequence ID" value="NZ_MUYV01000006.1"/>
</dbReference>
<dbReference type="InterPro" id="IPR006140">
    <property type="entry name" value="D-isomer_DH_NAD-bd"/>
</dbReference>
<feature type="binding site" evidence="5">
    <location>
        <position position="258"/>
    </location>
    <ligand>
        <name>NAD(+)</name>
        <dbReference type="ChEBI" id="CHEBI:57540"/>
    </ligand>
</feature>
<dbReference type="HAMAP" id="MF_01825">
    <property type="entry name" value="PdxB"/>
    <property type="match status" value="1"/>
</dbReference>
<dbReference type="PANTHER" id="PTHR43761">
    <property type="entry name" value="D-ISOMER SPECIFIC 2-HYDROXYACID DEHYDROGENASE FAMILY PROTEIN (AFU_ORTHOLOGUE AFUA_1G13630)"/>
    <property type="match status" value="1"/>
</dbReference>
<evidence type="ECO:0000259" key="7">
    <source>
        <dbReference type="Pfam" id="PF02826"/>
    </source>
</evidence>
<dbReference type="UniPathway" id="UPA00244">
    <property type="reaction ID" value="UER00310"/>
</dbReference>
<feature type="binding site" evidence="5">
    <location>
        <position position="259"/>
    </location>
    <ligand>
        <name>substrate</name>
    </ligand>
</feature>
<comment type="subcellular location">
    <subcellularLocation>
        <location evidence="5">Cytoplasm</location>
    </subcellularLocation>
</comment>
<dbReference type="InterPro" id="IPR024531">
    <property type="entry name" value="Erythronate-4-P_DHase_dimer"/>
</dbReference>
<comment type="caution">
    <text evidence="5">Lacks conserved residue(s) required for the propagation of feature annotation.</text>
</comment>
<dbReference type="GO" id="GO:0033711">
    <property type="term" value="F:4-phosphoerythronate dehydrogenase activity"/>
    <property type="evidence" value="ECO:0007669"/>
    <property type="project" value="UniProtKB-EC"/>
</dbReference>
<feature type="active site" evidence="5">
    <location>
        <position position="238"/>
    </location>
</feature>
<feature type="domain" description="Erythronate-4-phosphate dehydrogenase dimerisation" evidence="8">
    <location>
        <begin position="314"/>
        <end position="355"/>
    </location>
</feature>
<dbReference type="STRING" id="573983.B0681_06105"/>
<feature type="binding site" evidence="5">
    <location>
        <position position="151"/>
    </location>
    <ligand>
        <name>NAD(+)</name>
        <dbReference type="ChEBI" id="CHEBI:57540"/>
    </ligand>
</feature>
<comment type="catalytic activity">
    <reaction evidence="5">
        <text>4-phospho-D-erythronate + NAD(+) = (R)-3-hydroxy-2-oxo-4-phosphooxybutanoate + NADH + H(+)</text>
        <dbReference type="Rhea" id="RHEA:18829"/>
        <dbReference type="ChEBI" id="CHEBI:15378"/>
        <dbReference type="ChEBI" id="CHEBI:57540"/>
        <dbReference type="ChEBI" id="CHEBI:57945"/>
        <dbReference type="ChEBI" id="CHEBI:58538"/>
        <dbReference type="ChEBI" id="CHEBI:58766"/>
        <dbReference type="EC" id="1.1.1.290"/>
    </reaction>
</comment>
<evidence type="ECO:0000256" key="4">
    <source>
        <dbReference type="ARBA" id="ARBA00023096"/>
    </source>
</evidence>
<reference evidence="9 10" key="1">
    <citation type="submission" date="2017-02" db="EMBL/GenBank/DDBJ databases">
        <title>Draft genome sequence of Moraxella porci CCUG 54912T type strain.</title>
        <authorList>
            <person name="Salva-Serra F."/>
            <person name="Engstrom-Jakobsson H."/>
            <person name="Thorell K."/>
            <person name="Jaen-Luchoro D."/>
            <person name="Gonzales-Siles L."/>
            <person name="Karlsson R."/>
            <person name="Yazdan S."/>
            <person name="Boulund F."/>
            <person name="Johnning A."/>
            <person name="Engstrand L."/>
            <person name="Kristiansson E."/>
            <person name="Moore E."/>
        </authorList>
    </citation>
    <scope>NUCLEOTIDE SEQUENCE [LARGE SCALE GENOMIC DNA]</scope>
    <source>
        <strain evidence="9 10">CCUG 54912</strain>
    </source>
</reference>
<dbReference type="InterPro" id="IPR020921">
    <property type="entry name" value="Erythronate-4-P_DHase"/>
</dbReference>
<dbReference type="Gene3D" id="3.40.50.720">
    <property type="entry name" value="NAD(P)-binding Rossmann-like Domain"/>
    <property type="match status" value="2"/>
</dbReference>
<comment type="function">
    <text evidence="5">Catalyzes the oxidation of erythronate-4-phosphate to 3-hydroxy-2-oxo-4-phosphonooxybutanoate.</text>
</comment>
<feature type="binding site" evidence="5">
    <location>
        <position position="233"/>
    </location>
    <ligand>
        <name>NAD(+)</name>
        <dbReference type="ChEBI" id="CHEBI:57540"/>
    </ligand>
</feature>
<keyword evidence="4 5" id="KW-0664">Pyridoxine biosynthesis</keyword>
<organism evidence="9 10">
    <name type="scientific">Moraxella porci DSM 25326</name>
    <dbReference type="NCBI Taxonomy" id="573983"/>
    <lineage>
        <taxon>Bacteria</taxon>
        <taxon>Pseudomonadati</taxon>
        <taxon>Pseudomonadota</taxon>
        <taxon>Gammaproteobacteria</taxon>
        <taxon>Moraxellales</taxon>
        <taxon>Moraxellaceae</taxon>
        <taxon>Moraxella</taxon>
    </lineage>
</organism>
<sequence>MLTVLADENIANIDDYLHHHDIKVIKLKGRDINRDALLAHQPDALFIRSVTQVSAAYLGELSALPLKFIGSATIGTDHVDTDFLAQYGISFSNATGCSKHSVAQYVITAILHTYPSYRTTPIRLGIIGLGNIGSTLADYAKRLGWQVYGYDPFIAPSEINHATLDSVLGCDVISIHTPLTHTGNYPTHQLINQDTLSRMSPSTLLINTARGEIIDEAALLGDIARTHRKVILDVFPSEPTISTPLMDALHLATPHIAGYTLEGKLRGTDMIYQAFCQSFGITPIQKLEPLLPPNPYRFDDLIHRLGGSDADRAVLAQFYDIAKDDTSLRAVCTDTGVQGADFDHLRKTYQLRREWI</sequence>
<dbReference type="InterPro" id="IPR038251">
    <property type="entry name" value="PdxB_dimer_sf"/>
</dbReference>
<dbReference type="Pfam" id="PF00389">
    <property type="entry name" value="2-Hacid_dh"/>
    <property type="match status" value="1"/>
</dbReference>
<feature type="binding site" evidence="5">
    <location>
        <position position="177"/>
    </location>
    <ligand>
        <name>NAD(+)</name>
        <dbReference type="ChEBI" id="CHEBI:57540"/>
    </ligand>
</feature>
<dbReference type="InterPro" id="IPR050418">
    <property type="entry name" value="D-iso_2-hydroxyacid_DH_PdxB"/>
</dbReference>
<dbReference type="PROSITE" id="PS00065">
    <property type="entry name" value="D_2_HYDROXYACID_DH_1"/>
    <property type="match status" value="1"/>
</dbReference>
<feature type="binding site" evidence="5">
    <location>
        <position position="49"/>
    </location>
    <ligand>
        <name>substrate</name>
    </ligand>
</feature>
<evidence type="ECO:0000256" key="1">
    <source>
        <dbReference type="ARBA" id="ARBA00022490"/>
    </source>
</evidence>
<dbReference type="InterPro" id="IPR006139">
    <property type="entry name" value="D-isomer_2_OHA_DH_cat_dom"/>
</dbReference>
<keyword evidence="1 5" id="KW-0963">Cytoplasm</keyword>
<feature type="binding site" evidence="5">
    <location>
        <position position="73"/>
    </location>
    <ligand>
        <name>substrate</name>
    </ligand>
</feature>
<dbReference type="GO" id="GO:0008615">
    <property type="term" value="P:pyridoxine biosynthetic process"/>
    <property type="evidence" value="ECO:0007669"/>
    <property type="project" value="UniProtKB-UniRule"/>
</dbReference>
<accession>A0A1T0CRR1</accession>
<dbReference type="CDD" id="cd12158">
    <property type="entry name" value="ErythrP_dh"/>
    <property type="match status" value="1"/>
</dbReference>
<comment type="caution">
    <text evidence="9">The sequence shown here is derived from an EMBL/GenBank/DDBJ whole genome shotgun (WGS) entry which is preliminary data.</text>
</comment>
<dbReference type="GO" id="GO:0005737">
    <property type="term" value="C:cytoplasm"/>
    <property type="evidence" value="ECO:0007669"/>
    <property type="project" value="UniProtKB-SubCell"/>
</dbReference>
<dbReference type="AlphaFoldDB" id="A0A1T0CRR1"/>
<dbReference type="Pfam" id="PF02826">
    <property type="entry name" value="2-Hacid_dh_C"/>
    <property type="match status" value="1"/>
</dbReference>